<comment type="subunit">
    <text evidence="3">Occurs in many kinds of cells as a complex with monomeric actin in a 1:1 ratio.</text>
</comment>
<evidence type="ECO:0000256" key="5">
    <source>
        <dbReference type="ARBA" id="ARBA00023203"/>
    </source>
</evidence>
<keyword evidence="4" id="KW-0963">Cytoplasm</keyword>
<evidence type="ECO:0000256" key="6">
    <source>
        <dbReference type="ARBA" id="ARBA00023212"/>
    </source>
</evidence>
<proteinExistence type="inferred from homology"/>
<reference evidence="8 9" key="1">
    <citation type="submission" date="2024-08" db="EMBL/GenBank/DDBJ databases">
        <title>Gnathostoma spinigerum genome.</title>
        <authorList>
            <person name="Gonzalez-Bertolin B."/>
            <person name="Monzon S."/>
            <person name="Zaballos A."/>
            <person name="Jimenez P."/>
            <person name="Dekumyoy P."/>
            <person name="Varona S."/>
            <person name="Cuesta I."/>
            <person name="Sumanam S."/>
            <person name="Adisakwattana P."/>
            <person name="Gasser R.B."/>
            <person name="Hernandez-Gonzalez A."/>
            <person name="Young N.D."/>
            <person name="Perteguer M.J."/>
        </authorList>
    </citation>
    <scope>NUCLEOTIDE SEQUENCE [LARGE SCALE GENOMIC DNA]</scope>
    <source>
        <strain evidence="8">AL3</strain>
        <tissue evidence="8">Liver</tissue>
    </source>
</reference>
<sequence>MSWAEFANKNLVGTGNVSKAAICGFDGTIWGKSDNFNILPAEATAAGAAFKDPNALLATGLKFENEKYLVLRADDERIMGKKAASGFFIYKTKQGENIFNNTM</sequence>
<dbReference type="GO" id="GO:0005856">
    <property type="term" value="C:cytoskeleton"/>
    <property type="evidence" value="ECO:0007669"/>
    <property type="project" value="UniProtKB-SubCell"/>
</dbReference>
<dbReference type="Gene3D" id="3.30.450.30">
    <property type="entry name" value="Dynein light chain 2a, cytoplasmic"/>
    <property type="match status" value="1"/>
</dbReference>
<dbReference type="GO" id="GO:0003779">
    <property type="term" value="F:actin binding"/>
    <property type="evidence" value="ECO:0007669"/>
    <property type="project" value="UniProtKB-KW"/>
</dbReference>
<dbReference type="InterPro" id="IPR048278">
    <property type="entry name" value="PFN"/>
</dbReference>
<comment type="similarity">
    <text evidence="2 7">Belongs to the profilin family.</text>
</comment>
<dbReference type="PRINTS" id="PR00392">
    <property type="entry name" value="PROFILIN"/>
</dbReference>
<evidence type="ECO:0000256" key="4">
    <source>
        <dbReference type="ARBA" id="ARBA00022490"/>
    </source>
</evidence>
<dbReference type="CDD" id="cd00148">
    <property type="entry name" value="PROF"/>
    <property type="match status" value="1"/>
</dbReference>
<evidence type="ECO:0000256" key="2">
    <source>
        <dbReference type="ARBA" id="ARBA00010058"/>
    </source>
</evidence>
<keyword evidence="6" id="KW-0206">Cytoskeleton</keyword>
<comment type="subcellular location">
    <subcellularLocation>
        <location evidence="1">Cytoplasm</location>
        <location evidence="1">Cytoskeleton</location>
    </subcellularLocation>
</comment>
<dbReference type="SUPFAM" id="SSF55770">
    <property type="entry name" value="Profilin (actin-binding protein)"/>
    <property type="match status" value="1"/>
</dbReference>
<dbReference type="EMBL" id="JBGFUD010011167">
    <property type="protein sequence ID" value="MFH4983124.1"/>
    <property type="molecule type" value="Genomic_DNA"/>
</dbReference>
<dbReference type="InterPro" id="IPR036140">
    <property type="entry name" value="PFN_sf"/>
</dbReference>
<dbReference type="Pfam" id="PF00235">
    <property type="entry name" value="Profilin"/>
    <property type="match status" value="1"/>
</dbReference>
<evidence type="ECO:0000313" key="8">
    <source>
        <dbReference type="EMBL" id="MFH4983124.1"/>
    </source>
</evidence>
<keyword evidence="9" id="KW-1185">Reference proteome</keyword>
<keyword evidence="5 7" id="KW-0009">Actin-binding</keyword>
<evidence type="ECO:0000313" key="9">
    <source>
        <dbReference type="Proteomes" id="UP001608902"/>
    </source>
</evidence>
<dbReference type="InterPro" id="IPR005455">
    <property type="entry name" value="PFN_euk"/>
</dbReference>
<accession>A0ABD6EY99</accession>
<gene>
    <name evidence="8" type="ORF">AB6A40_009833</name>
</gene>
<evidence type="ECO:0000256" key="3">
    <source>
        <dbReference type="ARBA" id="ARBA00011583"/>
    </source>
</evidence>
<evidence type="ECO:0000256" key="1">
    <source>
        <dbReference type="ARBA" id="ARBA00004245"/>
    </source>
</evidence>
<dbReference type="SMART" id="SM00392">
    <property type="entry name" value="PROF"/>
    <property type="match status" value="1"/>
</dbReference>
<organism evidence="8 9">
    <name type="scientific">Gnathostoma spinigerum</name>
    <dbReference type="NCBI Taxonomy" id="75299"/>
    <lineage>
        <taxon>Eukaryota</taxon>
        <taxon>Metazoa</taxon>
        <taxon>Ecdysozoa</taxon>
        <taxon>Nematoda</taxon>
        <taxon>Chromadorea</taxon>
        <taxon>Rhabditida</taxon>
        <taxon>Spirurina</taxon>
        <taxon>Gnathostomatomorpha</taxon>
        <taxon>Gnathostomatoidea</taxon>
        <taxon>Gnathostomatidae</taxon>
        <taxon>Gnathostoma</taxon>
    </lineage>
</organism>
<dbReference type="AlphaFoldDB" id="A0ABD6EY99"/>
<evidence type="ECO:0000256" key="7">
    <source>
        <dbReference type="RuleBase" id="RU003909"/>
    </source>
</evidence>
<dbReference type="PANTHER" id="PTHR11604:SF0">
    <property type="entry name" value="PROFILIN"/>
    <property type="match status" value="1"/>
</dbReference>
<protein>
    <recommendedName>
        <fullName evidence="7">Profilin</fullName>
    </recommendedName>
</protein>
<comment type="caution">
    <text evidence="8">The sequence shown here is derived from an EMBL/GenBank/DDBJ whole genome shotgun (WGS) entry which is preliminary data.</text>
</comment>
<name>A0ABD6EY99_9BILA</name>
<dbReference type="PRINTS" id="PR01640">
    <property type="entry name" value="PROFILINPLNT"/>
</dbReference>
<dbReference type="Proteomes" id="UP001608902">
    <property type="component" value="Unassembled WGS sequence"/>
</dbReference>
<dbReference type="PANTHER" id="PTHR11604">
    <property type="entry name" value="PROFILIN"/>
    <property type="match status" value="1"/>
</dbReference>